<dbReference type="EC" id="3.5.4.4" evidence="7"/>
<comment type="caution">
    <text evidence="7">The sequence shown here is derived from an EMBL/GenBank/DDBJ whole genome shotgun (WGS) entry which is preliminary data.</text>
</comment>
<comment type="similarity">
    <text evidence="2">Belongs to the metallo-dependent hydrolases superfamily. Adenosine and AMP deaminases family.</text>
</comment>
<name>A0ABW3QM58_9PSEU</name>
<dbReference type="InterPro" id="IPR006330">
    <property type="entry name" value="Ado/ade_deaminase"/>
</dbReference>
<reference evidence="8" key="1">
    <citation type="journal article" date="2019" name="Int. J. Syst. Evol. Microbiol.">
        <title>The Global Catalogue of Microorganisms (GCM) 10K type strain sequencing project: providing services to taxonomists for standard genome sequencing and annotation.</title>
        <authorList>
            <consortium name="The Broad Institute Genomics Platform"/>
            <consortium name="The Broad Institute Genome Sequencing Center for Infectious Disease"/>
            <person name="Wu L."/>
            <person name="Ma J."/>
        </authorList>
    </citation>
    <scope>NUCLEOTIDE SEQUENCE [LARGE SCALE GENOMIC DNA]</scope>
    <source>
        <strain evidence="8">CCUG 60214</strain>
    </source>
</reference>
<dbReference type="Pfam" id="PF00962">
    <property type="entry name" value="A_deaminase"/>
    <property type="match status" value="1"/>
</dbReference>
<dbReference type="PANTHER" id="PTHR43114">
    <property type="entry name" value="ADENINE DEAMINASE"/>
    <property type="match status" value="1"/>
</dbReference>
<keyword evidence="5" id="KW-0862">Zinc</keyword>
<evidence type="ECO:0000256" key="2">
    <source>
        <dbReference type="ARBA" id="ARBA00006676"/>
    </source>
</evidence>
<keyword evidence="4 7" id="KW-0378">Hydrolase</keyword>
<dbReference type="InterPro" id="IPR032466">
    <property type="entry name" value="Metal_Hydrolase"/>
</dbReference>
<organism evidence="7 8">
    <name type="scientific">Saccharothrix hoggarensis</name>
    <dbReference type="NCBI Taxonomy" id="913853"/>
    <lineage>
        <taxon>Bacteria</taxon>
        <taxon>Bacillati</taxon>
        <taxon>Actinomycetota</taxon>
        <taxon>Actinomycetes</taxon>
        <taxon>Pseudonocardiales</taxon>
        <taxon>Pseudonocardiaceae</taxon>
        <taxon>Saccharothrix</taxon>
    </lineage>
</organism>
<protein>
    <submittedName>
        <fullName evidence="7">Adenosine deaminase</fullName>
        <ecNumber evidence="7">3.5.4.4</ecNumber>
    </submittedName>
</protein>
<proteinExistence type="inferred from homology"/>
<gene>
    <name evidence="7" type="primary">add</name>
    <name evidence="7" type="ORF">ACFQ3T_04040</name>
</gene>
<comment type="cofactor">
    <cofactor evidence="1">
        <name>Zn(2+)</name>
        <dbReference type="ChEBI" id="CHEBI:29105"/>
    </cofactor>
</comment>
<sequence length="333" mass="36152">MREFIAALPKVELHVHLVGSASPETVLALARRHPRNAVPTDEAELRRFYEFTDFGHFIDVYAAVNDLVTTGDDVAALVLGLAEEQARRNVRYAEVTVSATSHLRAGIAPEELDEALATSRERARAEHGVELAWVFDIPGLWDRDFGLTSAKYAITHRPPGTVGFGLGGFEADAPRRAFREAFTLARDAGLHCVPHAGETTGPDQIREALDDLHAERVGHGVNAVADPELLRRLAAEGIALEVCPTSNLRTGAVAAMADHPLPKLLDAGVPVTLATDDPGMFHTDLNREYLLCHEEFGLGRGELAELARAGVRASFAPDELKQSLLDEIDALDR</sequence>
<dbReference type="PANTHER" id="PTHR43114:SF6">
    <property type="entry name" value="ADENINE DEAMINASE"/>
    <property type="match status" value="1"/>
</dbReference>
<accession>A0ABW3QM58</accession>
<dbReference type="Proteomes" id="UP001597168">
    <property type="component" value="Unassembled WGS sequence"/>
</dbReference>
<dbReference type="NCBIfam" id="TIGR01430">
    <property type="entry name" value="aden_deam"/>
    <property type="match status" value="1"/>
</dbReference>
<keyword evidence="8" id="KW-1185">Reference proteome</keyword>
<evidence type="ECO:0000313" key="7">
    <source>
        <dbReference type="EMBL" id="MFD1146286.1"/>
    </source>
</evidence>
<evidence type="ECO:0000256" key="1">
    <source>
        <dbReference type="ARBA" id="ARBA00001947"/>
    </source>
</evidence>
<evidence type="ECO:0000256" key="5">
    <source>
        <dbReference type="ARBA" id="ARBA00022833"/>
    </source>
</evidence>
<dbReference type="GO" id="GO:0016787">
    <property type="term" value="F:hydrolase activity"/>
    <property type="evidence" value="ECO:0007669"/>
    <property type="project" value="UniProtKB-KW"/>
</dbReference>
<dbReference type="Gene3D" id="3.20.20.140">
    <property type="entry name" value="Metal-dependent hydrolases"/>
    <property type="match status" value="1"/>
</dbReference>
<dbReference type="SUPFAM" id="SSF51556">
    <property type="entry name" value="Metallo-dependent hydrolases"/>
    <property type="match status" value="1"/>
</dbReference>
<evidence type="ECO:0000256" key="4">
    <source>
        <dbReference type="ARBA" id="ARBA00022801"/>
    </source>
</evidence>
<keyword evidence="3" id="KW-0479">Metal-binding</keyword>
<dbReference type="RefSeq" id="WP_380719926.1">
    <property type="nucleotide sequence ID" value="NZ_JBHTLK010000010.1"/>
</dbReference>
<dbReference type="InterPro" id="IPR001365">
    <property type="entry name" value="A_deaminase_dom"/>
</dbReference>
<evidence type="ECO:0000313" key="8">
    <source>
        <dbReference type="Proteomes" id="UP001597168"/>
    </source>
</evidence>
<evidence type="ECO:0000259" key="6">
    <source>
        <dbReference type="Pfam" id="PF00962"/>
    </source>
</evidence>
<dbReference type="EMBL" id="JBHTLK010000010">
    <property type="protein sequence ID" value="MFD1146286.1"/>
    <property type="molecule type" value="Genomic_DNA"/>
</dbReference>
<evidence type="ECO:0000256" key="3">
    <source>
        <dbReference type="ARBA" id="ARBA00022723"/>
    </source>
</evidence>
<feature type="domain" description="Adenosine deaminase" evidence="6">
    <location>
        <begin position="9"/>
        <end position="330"/>
    </location>
</feature>